<evidence type="ECO:0000256" key="7">
    <source>
        <dbReference type="SAM" id="Phobius"/>
    </source>
</evidence>
<dbReference type="InterPro" id="IPR004477">
    <property type="entry name" value="ComEC_N"/>
</dbReference>
<feature type="transmembrane region" description="Helical" evidence="7">
    <location>
        <begin position="30"/>
        <end position="50"/>
    </location>
</feature>
<feature type="transmembrane region" description="Helical" evidence="7">
    <location>
        <begin position="275"/>
        <end position="294"/>
    </location>
</feature>
<sequence length="519" mass="52637">MPTGVDLRLVPAAAAGWLTCVVGVTLPLRVLLLACVVATCVAAVGAALLLPGHRRGRRGAGRRARPRRTGPGTHRCAPGRPGWTIWLAVVTVACCLSSVAAQAHLRGSGDLARSLEERAVVALVGRVASEPVPVVSPWQTEVEPSQYRVVLRVEHITVRGRAGRAAASVVVIGDPSWQAAERGAQVRVAGRLRGGEPGAPTLGVLSTTGPPEVLAAPEGSARWVAAAREALLEASDDLAPDARGLVPGTAIGDTRKVPEDLDAAMRTVSLTHVTAVSGAHFAIVSSTVLALLAVSGAPRSVRVVVAAVTMLGFVLLVHPQPSVMRAGLMGSLGLVGLLVGRPSRAAPALGAVVVVLVVLDPWLARSYGFILSVLATGAIVLLAPALVRALDAGRPRGMLLAVPLSAQAVCAPVLVLLEPVVGPYAVPANLLATPALVPATLLGVLATLVAPWAPSCGALLAQAAAVPASWIAWVARAAADLPGATIAWPSGPGGAVLLAVLTAGVLAAALRAARRRTMA</sequence>
<feature type="transmembrane region" description="Helical" evidence="7">
    <location>
        <begin position="429"/>
        <end position="450"/>
    </location>
</feature>
<dbReference type="AlphaFoldDB" id="A0A939RT90"/>
<evidence type="ECO:0000256" key="1">
    <source>
        <dbReference type="ARBA" id="ARBA00004651"/>
    </source>
</evidence>
<feature type="compositionally biased region" description="Basic residues" evidence="6">
    <location>
        <begin position="56"/>
        <end position="68"/>
    </location>
</feature>
<reference evidence="9" key="1">
    <citation type="submission" date="2021-03" db="EMBL/GenBank/DDBJ databases">
        <title>Actinotalea soli sp. nov., isolated from soil.</title>
        <authorList>
            <person name="Ping W."/>
            <person name="Zhang J."/>
        </authorList>
    </citation>
    <scope>NUCLEOTIDE SEQUENCE</scope>
    <source>
        <strain evidence="9">BY-33</strain>
    </source>
</reference>
<protein>
    <submittedName>
        <fullName evidence="9">ComEC/Rec2 family competence protein</fullName>
    </submittedName>
</protein>
<comment type="caution">
    <text evidence="9">The sequence shown here is derived from an EMBL/GenBank/DDBJ whole genome shotgun (WGS) entry which is preliminary data.</text>
</comment>
<evidence type="ECO:0000313" key="9">
    <source>
        <dbReference type="EMBL" id="MBO1750714.1"/>
    </source>
</evidence>
<comment type="subcellular location">
    <subcellularLocation>
        <location evidence="1">Cell membrane</location>
        <topology evidence="1">Multi-pass membrane protein</topology>
    </subcellularLocation>
</comment>
<evidence type="ECO:0000313" key="10">
    <source>
        <dbReference type="Proteomes" id="UP000664209"/>
    </source>
</evidence>
<feature type="transmembrane region" description="Helical" evidence="7">
    <location>
        <begin position="83"/>
        <end position="105"/>
    </location>
</feature>
<evidence type="ECO:0000256" key="3">
    <source>
        <dbReference type="ARBA" id="ARBA00022692"/>
    </source>
</evidence>
<keyword evidence="3 7" id="KW-0812">Transmembrane</keyword>
<dbReference type="GO" id="GO:0005886">
    <property type="term" value="C:plasma membrane"/>
    <property type="evidence" value="ECO:0007669"/>
    <property type="project" value="UniProtKB-SubCell"/>
</dbReference>
<dbReference type="RefSeq" id="WP_208054335.1">
    <property type="nucleotide sequence ID" value="NZ_JAGEMK010000001.1"/>
</dbReference>
<keyword evidence="4 7" id="KW-1133">Transmembrane helix</keyword>
<feature type="transmembrane region" description="Helical" evidence="7">
    <location>
        <begin position="457"/>
        <end position="475"/>
    </location>
</feature>
<dbReference type="Proteomes" id="UP000664209">
    <property type="component" value="Unassembled WGS sequence"/>
</dbReference>
<evidence type="ECO:0000256" key="6">
    <source>
        <dbReference type="SAM" id="MobiDB-lite"/>
    </source>
</evidence>
<keyword evidence="5 7" id="KW-0472">Membrane</keyword>
<evidence type="ECO:0000256" key="4">
    <source>
        <dbReference type="ARBA" id="ARBA00022989"/>
    </source>
</evidence>
<feature type="transmembrane region" description="Helical" evidence="7">
    <location>
        <begin position="399"/>
        <end position="417"/>
    </location>
</feature>
<proteinExistence type="predicted"/>
<dbReference type="EMBL" id="JAGEMK010000001">
    <property type="protein sequence ID" value="MBO1750714.1"/>
    <property type="molecule type" value="Genomic_DNA"/>
</dbReference>
<keyword evidence="2" id="KW-1003">Cell membrane</keyword>
<feature type="transmembrane region" description="Helical" evidence="7">
    <location>
        <begin position="495"/>
        <end position="513"/>
    </location>
</feature>
<evidence type="ECO:0000256" key="2">
    <source>
        <dbReference type="ARBA" id="ARBA00022475"/>
    </source>
</evidence>
<dbReference type="NCBIfam" id="TIGR00360">
    <property type="entry name" value="ComEC_N-term"/>
    <property type="match status" value="1"/>
</dbReference>
<feature type="transmembrane region" description="Helical" evidence="7">
    <location>
        <begin position="7"/>
        <end position="24"/>
    </location>
</feature>
<feature type="transmembrane region" description="Helical" evidence="7">
    <location>
        <begin position="369"/>
        <end position="387"/>
    </location>
</feature>
<dbReference type="InterPro" id="IPR052159">
    <property type="entry name" value="Competence_DNA_uptake"/>
</dbReference>
<dbReference type="Pfam" id="PF03772">
    <property type="entry name" value="Competence"/>
    <property type="match status" value="1"/>
</dbReference>
<feature type="region of interest" description="Disordered" evidence="6">
    <location>
        <begin position="56"/>
        <end position="76"/>
    </location>
</feature>
<dbReference type="PANTHER" id="PTHR30619">
    <property type="entry name" value="DNA INTERNALIZATION/COMPETENCE PROTEIN COMEC/REC2"/>
    <property type="match status" value="1"/>
</dbReference>
<feature type="transmembrane region" description="Helical" evidence="7">
    <location>
        <begin position="323"/>
        <end position="339"/>
    </location>
</feature>
<keyword evidence="10" id="KW-1185">Reference proteome</keyword>
<feature type="transmembrane region" description="Helical" evidence="7">
    <location>
        <begin position="346"/>
        <end position="363"/>
    </location>
</feature>
<gene>
    <name evidence="9" type="ORF">J4G33_02740</name>
</gene>
<feature type="domain" description="ComEC/Rec2-related protein" evidence="8">
    <location>
        <begin position="251"/>
        <end position="510"/>
    </location>
</feature>
<organism evidence="9 10">
    <name type="scientific">Actinotalea soli</name>
    <dbReference type="NCBI Taxonomy" id="2819234"/>
    <lineage>
        <taxon>Bacteria</taxon>
        <taxon>Bacillati</taxon>
        <taxon>Actinomycetota</taxon>
        <taxon>Actinomycetes</taxon>
        <taxon>Micrococcales</taxon>
        <taxon>Cellulomonadaceae</taxon>
        <taxon>Actinotalea</taxon>
    </lineage>
</organism>
<evidence type="ECO:0000256" key="5">
    <source>
        <dbReference type="ARBA" id="ARBA00023136"/>
    </source>
</evidence>
<dbReference type="PANTHER" id="PTHR30619:SF7">
    <property type="entry name" value="BETA-LACTAMASE DOMAIN PROTEIN"/>
    <property type="match status" value="1"/>
</dbReference>
<name>A0A939RT90_9CELL</name>
<feature type="transmembrane region" description="Helical" evidence="7">
    <location>
        <begin position="301"/>
        <end position="317"/>
    </location>
</feature>
<accession>A0A939RT90</accession>
<evidence type="ECO:0000259" key="8">
    <source>
        <dbReference type="Pfam" id="PF03772"/>
    </source>
</evidence>